<dbReference type="GO" id="GO:0003676">
    <property type="term" value="F:nucleic acid binding"/>
    <property type="evidence" value="ECO:0007669"/>
    <property type="project" value="InterPro"/>
</dbReference>
<dbReference type="InterPro" id="IPR039537">
    <property type="entry name" value="Retrotran_Ty1/copia-like"/>
</dbReference>
<dbReference type="EMBL" id="JACSDY010000012">
    <property type="protein sequence ID" value="KAF7412761.1"/>
    <property type="molecule type" value="Genomic_DNA"/>
</dbReference>
<dbReference type="InterPro" id="IPR012337">
    <property type="entry name" value="RNaseH-like_sf"/>
</dbReference>
<dbReference type="Proteomes" id="UP000600918">
    <property type="component" value="Unassembled WGS sequence"/>
</dbReference>
<reference evidence="1" key="1">
    <citation type="journal article" date="2020" name="G3 (Bethesda)">
        <title>High-Quality Assemblies for Three Invasive Social Wasps from the &lt;i&gt;Vespula&lt;/i&gt; Genus.</title>
        <authorList>
            <person name="Harrop T.W.R."/>
            <person name="Guhlin J."/>
            <person name="McLaughlin G.M."/>
            <person name="Permina E."/>
            <person name="Stockwell P."/>
            <person name="Gilligan J."/>
            <person name="Le Lec M.F."/>
            <person name="Gruber M.A.M."/>
            <person name="Quinn O."/>
            <person name="Lovegrove M."/>
            <person name="Duncan E.J."/>
            <person name="Remnant E.J."/>
            <person name="Van Eeckhoven J."/>
            <person name="Graham B."/>
            <person name="Knapp R.A."/>
            <person name="Langford K.W."/>
            <person name="Kronenberg Z."/>
            <person name="Press M.O."/>
            <person name="Eacker S.M."/>
            <person name="Wilson-Rankin E.E."/>
            <person name="Purcell J."/>
            <person name="Lester P.J."/>
            <person name="Dearden P.K."/>
        </authorList>
    </citation>
    <scope>NUCLEOTIDE SEQUENCE</scope>
    <source>
        <strain evidence="1">Volc-1</strain>
    </source>
</reference>
<name>A0A834KTI2_VESPE</name>
<dbReference type="PANTHER" id="PTHR42648">
    <property type="entry name" value="TRANSPOSASE, PUTATIVE-RELATED"/>
    <property type="match status" value="1"/>
</dbReference>
<comment type="caution">
    <text evidence="1">The sequence shown here is derived from an EMBL/GenBank/DDBJ whole genome shotgun (WGS) entry which is preliminary data.</text>
</comment>
<accession>A0A834KTI2</accession>
<protein>
    <recommendedName>
        <fullName evidence="3">Integrase catalytic domain-containing protein</fullName>
    </recommendedName>
</protein>
<keyword evidence="2" id="KW-1185">Reference proteome</keyword>
<evidence type="ECO:0000313" key="1">
    <source>
        <dbReference type="EMBL" id="KAF7412761.1"/>
    </source>
</evidence>
<dbReference type="PANTHER" id="PTHR42648:SF28">
    <property type="entry name" value="TRANSPOSON-ENCODED PROTEIN WITH RIBONUCLEASE H-LIKE AND RETROVIRUS ZINC FINGER-LIKE DOMAINS"/>
    <property type="match status" value="1"/>
</dbReference>
<evidence type="ECO:0000313" key="2">
    <source>
        <dbReference type="Proteomes" id="UP000600918"/>
    </source>
</evidence>
<dbReference type="AlphaFoldDB" id="A0A834KTI2"/>
<dbReference type="InterPro" id="IPR036397">
    <property type="entry name" value="RNaseH_sf"/>
</dbReference>
<proteinExistence type="predicted"/>
<organism evidence="1 2">
    <name type="scientific">Vespula pensylvanica</name>
    <name type="common">Western yellow jacket</name>
    <name type="synonym">Wasp</name>
    <dbReference type="NCBI Taxonomy" id="30213"/>
    <lineage>
        <taxon>Eukaryota</taxon>
        <taxon>Metazoa</taxon>
        <taxon>Ecdysozoa</taxon>
        <taxon>Arthropoda</taxon>
        <taxon>Hexapoda</taxon>
        <taxon>Insecta</taxon>
        <taxon>Pterygota</taxon>
        <taxon>Neoptera</taxon>
        <taxon>Endopterygota</taxon>
        <taxon>Hymenoptera</taxon>
        <taxon>Apocrita</taxon>
        <taxon>Aculeata</taxon>
        <taxon>Vespoidea</taxon>
        <taxon>Vespidae</taxon>
        <taxon>Vespinae</taxon>
        <taxon>Vespula</taxon>
    </lineage>
</organism>
<evidence type="ECO:0008006" key="3">
    <source>
        <dbReference type="Google" id="ProtNLM"/>
    </source>
</evidence>
<gene>
    <name evidence="1" type="ORF">H0235_012612</name>
</gene>
<sequence>MYILTLTIVVSAEQYFWGEEYINKELKDIFRKEGIKNQYRISYTPEQNRIVERKNRMFLVKIAKYILIDAGLEKYWDEAMHGNLQNRLTTEVTSITLKKKRYSMDSDLRDNWTTKLNRTNFQISMRIIKDIIF</sequence>
<dbReference type="SUPFAM" id="SSF53098">
    <property type="entry name" value="Ribonuclease H-like"/>
    <property type="match status" value="1"/>
</dbReference>
<dbReference type="Gene3D" id="3.30.420.10">
    <property type="entry name" value="Ribonuclease H-like superfamily/Ribonuclease H"/>
    <property type="match status" value="1"/>
</dbReference>